<organism evidence="2 3">
    <name type="scientific">Tenacibaculum geojense</name>
    <dbReference type="NCBI Taxonomy" id="915352"/>
    <lineage>
        <taxon>Bacteria</taxon>
        <taxon>Pseudomonadati</taxon>
        <taxon>Bacteroidota</taxon>
        <taxon>Flavobacteriia</taxon>
        <taxon>Flavobacteriales</taxon>
        <taxon>Flavobacteriaceae</taxon>
        <taxon>Tenacibaculum</taxon>
    </lineage>
</organism>
<dbReference type="Pfam" id="PF22599">
    <property type="entry name" value="SecDF_P1_head"/>
    <property type="match status" value="1"/>
</dbReference>
<dbReference type="Proteomes" id="UP001597062">
    <property type="component" value="Unassembled WGS sequence"/>
</dbReference>
<evidence type="ECO:0000313" key="3">
    <source>
        <dbReference type="Proteomes" id="UP001597062"/>
    </source>
</evidence>
<protein>
    <recommendedName>
        <fullName evidence="1">SecDF P1 head subdomain domain-containing protein</fullName>
    </recommendedName>
</protein>
<dbReference type="RefSeq" id="WP_386106628.1">
    <property type="nucleotide sequence ID" value="NZ_JBHTJR010000040.1"/>
</dbReference>
<name>A0ABW3JQW3_9FLAO</name>
<sequence>MLNNGWYETDKSESGILKIDRKSGDKYFLNSKPIVTPENFQSHEEFENYNGDKGMSIKLNKTGTENWRIATKSSVGSKLVFILENEIFCTQIVNSEITAGVFAFWKTQQTENEWKKLKEILN</sequence>
<comment type="caution">
    <text evidence="2">The sequence shown here is derived from an EMBL/GenBank/DDBJ whole genome shotgun (WGS) entry which is preliminary data.</text>
</comment>
<dbReference type="InterPro" id="IPR054384">
    <property type="entry name" value="SecDF_P1_head"/>
</dbReference>
<dbReference type="EMBL" id="JBHTJR010000040">
    <property type="protein sequence ID" value="MFD0992893.1"/>
    <property type="molecule type" value="Genomic_DNA"/>
</dbReference>
<evidence type="ECO:0000259" key="1">
    <source>
        <dbReference type="Pfam" id="PF22599"/>
    </source>
</evidence>
<accession>A0ABW3JQW3</accession>
<dbReference type="Gene3D" id="3.30.1360.200">
    <property type="match status" value="1"/>
</dbReference>
<gene>
    <name evidence="2" type="ORF">ACFQ1U_06720</name>
</gene>
<evidence type="ECO:0000313" key="2">
    <source>
        <dbReference type="EMBL" id="MFD0992893.1"/>
    </source>
</evidence>
<feature type="domain" description="SecDF P1 head subdomain" evidence="1">
    <location>
        <begin position="21"/>
        <end position="103"/>
    </location>
</feature>
<proteinExistence type="predicted"/>
<keyword evidence="3" id="KW-1185">Reference proteome</keyword>
<reference evidence="3" key="1">
    <citation type="journal article" date="2019" name="Int. J. Syst. Evol. Microbiol.">
        <title>The Global Catalogue of Microorganisms (GCM) 10K type strain sequencing project: providing services to taxonomists for standard genome sequencing and annotation.</title>
        <authorList>
            <consortium name="The Broad Institute Genomics Platform"/>
            <consortium name="The Broad Institute Genome Sequencing Center for Infectious Disease"/>
            <person name="Wu L."/>
            <person name="Ma J."/>
        </authorList>
    </citation>
    <scope>NUCLEOTIDE SEQUENCE [LARGE SCALE GENOMIC DNA]</scope>
    <source>
        <strain evidence="3">CCUG 60527</strain>
    </source>
</reference>